<dbReference type="PANTHER" id="PTHR10827">
    <property type="entry name" value="RETICULOCALBIN"/>
    <property type="match status" value="1"/>
</dbReference>
<dbReference type="GO" id="GO:0005509">
    <property type="term" value="F:calcium ion binding"/>
    <property type="evidence" value="ECO:0007669"/>
    <property type="project" value="InterPro"/>
</dbReference>
<comment type="subunit">
    <text evidence="10">Interacts with PCSK6 (immature form including the propeptide); probably involved in the maturation and the secretion of PCSK6.</text>
</comment>
<evidence type="ECO:0000256" key="2">
    <source>
        <dbReference type="ARBA" id="ARBA00022723"/>
    </source>
</evidence>
<dbReference type="InterPro" id="IPR002048">
    <property type="entry name" value="EF_hand_dom"/>
</dbReference>
<evidence type="ECO:0000256" key="7">
    <source>
        <dbReference type="ARBA" id="ARBA00023180"/>
    </source>
</evidence>
<evidence type="ECO:0000256" key="9">
    <source>
        <dbReference type="ARBA" id="ARBA00056975"/>
    </source>
</evidence>
<feature type="domain" description="EF-hand" evidence="13">
    <location>
        <begin position="195"/>
        <end position="230"/>
    </location>
</feature>
<organism evidence="14 15">
    <name type="scientific">Meloidogyne graminicola</name>
    <dbReference type="NCBI Taxonomy" id="189291"/>
    <lineage>
        <taxon>Eukaryota</taxon>
        <taxon>Metazoa</taxon>
        <taxon>Ecdysozoa</taxon>
        <taxon>Nematoda</taxon>
        <taxon>Chromadorea</taxon>
        <taxon>Rhabditida</taxon>
        <taxon>Tylenchina</taxon>
        <taxon>Tylenchomorpha</taxon>
        <taxon>Tylenchoidea</taxon>
        <taxon>Meloidogynidae</taxon>
        <taxon>Meloidogyninae</taxon>
        <taxon>Meloidogyne</taxon>
    </lineage>
</organism>
<dbReference type="OrthoDB" id="293868at2759"/>
<keyword evidence="5" id="KW-0256">Endoplasmic reticulum</keyword>
<dbReference type="EMBL" id="JABEBT010000159">
    <property type="protein sequence ID" value="KAF7627234.1"/>
    <property type="molecule type" value="Genomic_DNA"/>
</dbReference>
<dbReference type="Gene3D" id="1.10.238.10">
    <property type="entry name" value="EF-hand"/>
    <property type="match status" value="3"/>
</dbReference>
<evidence type="ECO:0000256" key="1">
    <source>
        <dbReference type="ARBA" id="ARBA00004319"/>
    </source>
</evidence>
<protein>
    <recommendedName>
        <fullName evidence="11">Reticulocalbin-3</fullName>
    </recommendedName>
</protein>
<feature type="signal peptide" evidence="12">
    <location>
        <begin position="1"/>
        <end position="23"/>
    </location>
</feature>
<evidence type="ECO:0000256" key="4">
    <source>
        <dbReference type="ARBA" id="ARBA00022737"/>
    </source>
</evidence>
<evidence type="ECO:0000256" key="5">
    <source>
        <dbReference type="ARBA" id="ARBA00022824"/>
    </source>
</evidence>
<dbReference type="PROSITE" id="PS00018">
    <property type="entry name" value="EF_HAND_1"/>
    <property type="match status" value="5"/>
</dbReference>
<accession>A0A8S9ZD43</accession>
<feature type="domain" description="EF-hand" evidence="13">
    <location>
        <begin position="73"/>
        <end position="108"/>
    </location>
</feature>
<comment type="function">
    <text evidence="9">Probable molecular chaperone assisting protein biosynthesis and transport in the endoplasmic reticulum. Required for the proper biosynthesis and transport of pulmonary surfactant-associated protein A/SP-A, pulmonary surfactant-associated protein D/SP-D and the lipid transporter ABCA3. By regulating both the proper expression and the degradation through the endoplasmic reticulum-associated protein degradation pathway of these proteins plays a crucial role in pulmonary surfactant homeostasis. Has an anti-fibrotic activity by negatively regulating the secretion of type I and type III collagens. This calcium-binding protein also transiently associates with immature PCSK6 and regulates its secretion.</text>
</comment>
<dbReference type="GO" id="GO:0005788">
    <property type="term" value="C:endoplasmic reticulum lumen"/>
    <property type="evidence" value="ECO:0007669"/>
    <property type="project" value="UniProtKB-SubCell"/>
</dbReference>
<dbReference type="FunFam" id="1.10.238.10:FF:000104">
    <property type="entry name" value="calumenin isoform X1"/>
    <property type="match status" value="1"/>
</dbReference>
<evidence type="ECO:0000256" key="10">
    <source>
        <dbReference type="ARBA" id="ARBA00063143"/>
    </source>
</evidence>
<proteinExistence type="predicted"/>
<evidence type="ECO:0000256" key="11">
    <source>
        <dbReference type="ARBA" id="ARBA00072696"/>
    </source>
</evidence>
<keyword evidence="7" id="KW-0325">Glycoprotein</keyword>
<dbReference type="Pfam" id="PF13499">
    <property type="entry name" value="EF-hand_7"/>
    <property type="match status" value="3"/>
</dbReference>
<evidence type="ECO:0000256" key="12">
    <source>
        <dbReference type="SAM" id="SignalP"/>
    </source>
</evidence>
<dbReference type="PROSITE" id="PS50222">
    <property type="entry name" value="EF_HAND_2"/>
    <property type="match status" value="5"/>
</dbReference>
<dbReference type="SMART" id="SM00054">
    <property type="entry name" value="EFh"/>
    <property type="match status" value="5"/>
</dbReference>
<keyword evidence="8" id="KW-0143">Chaperone</keyword>
<gene>
    <name evidence="14" type="ORF">Mgra_00009466</name>
</gene>
<evidence type="ECO:0000256" key="3">
    <source>
        <dbReference type="ARBA" id="ARBA00022729"/>
    </source>
</evidence>
<feature type="domain" description="EF-hand" evidence="13">
    <location>
        <begin position="269"/>
        <end position="304"/>
    </location>
</feature>
<keyword evidence="2" id="KW-0479">Metal-binding</keyword>
<keyword evidence="4" id="KW-0677">Repeat</keyword>
<feature type="chain" id="PRO_5035731843" description="Reticulocalbin-3" evidence="12">
    <location>
        <begin position="24"/>
        <end position="321"/>
    </location>
</feature>
<dbReference type="PANTHER" id="PTHR10827:SF95">
    <property type="entry name" value="LD34388P"/>
    <property type="match status" value="1"/>
</dbReference>
<evidence type="ECO:0000256" key="6">
    <source>
        <dbReference type="ARBA" id="ARBA00022837"/>
    </source>
</evidence>
<reference evidence="14" key="1">
    <citation type="journal article" date="2020" name="Ecol. Evol.">
        <title>Genome structure and content of the rice root-knot nematode (Meloidogyne graminicola).</title>
        <authorList>
            <person name="Phan N.T."/>
            <person name="Danchin E.G.J."/>
            <person name="Klopp C."/>
            <person name="Perfus-Barbeoch L."/>
            <person name="Kozlowski D.K."/>
            <person name="Koutsovoulos G.D."/>
            <person name="Lopez-Roques C."/>
            <person name="Bouchez O."/>
            <person name="Zahm M."/>
            <person name="Besnard G."/>
            <person name="Bellafiore S."/>
        </authorList>
    </citation>
    <scope>NUCLEOTIDE SEQUENCE</scope>
    <source>
        <strain evidence="14">VN-18</strain>
    </source>
</reference>
<comment type="subcellular location">
    <subcellularLocation>
        <location evidence="1">Endoplasmic reticulum lumen</location>
    </subcellularLocation>
</comment>
<feature type="domain" description="EF-hand" evidence="13">
    <location>
        <begin position="243"/>
        <end position="268"/>
    </location>
</feature>
<evidence type="ECO:0000313" key="14">
    <source>
        <dbReference type="EMBL" id="KAF7627234.1"/>
    </source>
</evidence>
<keyword evidence="6" id="KW-0106">Calcium</keyword>
<evidence type="ECO:0000259" key="13">
    <source>
        <dbReference type="PROSITE" id="PS50222"/>
    </source>
</evidence>
<keyword evidence="3 12" id="KW-0732">Signal</keyword>
<dbReference type="InterPro" id="IPR018247">
    <property type="entry name" value="EF_Hand_1_Ca_BS"/>
</dbReference>
<dbReference type="AlphaFoldDB" id="A0A8S9ZD43"/>
<dbReference type="SUPFAM" id="SSF47473">
    <property type="entry name" value="EF-hand"/>
    <property type="match status" value="2"/>
</dbReference>
<feature type="domain" description="EF-hand" evidence="13">
    <location>
        <begin position="109"/>
        <end position="144"/>
    </location>
</feature>
<dbReference type="GO" id="GO:0015031">
    <property type="term" value="P:protein transport"/>
    <property type="evidence" value="ECO:0007669"/>
    <property type="project" value="UniProtKB-ARBA"/>
</dbReference>
<dbReference type="Proteomes" id="UP000605970">
    <property type="component" value="Unassembled WGS sequence"/>
</dbReference>
<sequence length="321" mass="37077">MLYYIFSVVFILFFSIYLKPVLSDKETYPAHHTRSTFDSKHFENGKDDFAMDHKAILGSEKQAEEFGDLPPNESKKRLRILALRMDVDKDGFISPDELSEWVHNSLISVDNEETKERFDDIDTNKDGSITWSEYTQEAFGISAEDDDKKILSDSDDLKLLEEDRIYFSAADLDGDLRLNFTEFEAFQNPEHAEHMHDSLIQNTLAEKDTNKDGKIDLSEFMGDLVNEHLKSEWYLSEQTRFQNEYDKNKDGILEGEELRAWLVPDLWQTAKHEANHLIESADSNKDGKLSIDEVVNAYKLFVGSEVTNYGEHLLSVSHEEL</sequence>
<keyword evidence="15" id="KW-1185">Reference proteome</keyword>
<name>A0A8S9ZD43_9BILA</name>
<evidence type="ECO:0000313" key="15">
    <source>
        <dbReference type="Proteomes" id="UP000605970"/>
    </source>
</evidence>
<evidence type="ECO:0000256" key="8">
    <source>
        <dbReference type="ARBA" id="ARBA00023186"/>
    </source>
</evidence>
<comment type="caution">
    <text evidence="14">The sequence shown here is derived from an EMBL/GenBank/DDBJ whole genome shotgun (WGS) entry which is preliminary data.</text>
</comment>
<dbReference type="InterPro" id="IPR011992">
    <property type="entry name" value="EF-hand-dom_pair"/>
</dbReference>